<dbReference type="PANTHER" id="PTHR21595:SF2">
    <property type="entry name" value="CALMODULIN-REGULATED SPECTRIN-ASSOCIATED PROTEIN 3"/>
    <property type="match status" value="1"/>
</dbReference>
<dbReference type="GO" id="GO:0051011">
    <property type="term" value="F:microtubule minus-end binding"/>
    <property type="evidence" value="ECO:0007669"/>
    <property type="project" value="TreeGrafter"/>
</dbReference>
<dbReference type="Ensembl" id="ENSOTST00005176181.1">
    <property type="protein sequence ID" value="ENSOTSP00005138145.1"/>
    <property type="gene ID" value="ENSOTSG00005050137.1"/>
</dbReference>
<reference evidence="2" key="3">
    <citation type="submission" date="2025-09" db="UniProtKB">
        <authorList>
            <consortium name="Ensembl"/>
        </authorList>
    </citation>
    <scope>IDENTIFICATION</scope>
</reference>
<dbReference type="GO" id="GO:0036449">
    <property type="term" value="C:microtubule minus-end"/>
    <property type="evidence" value="ECO:0007669"/>
    <property type="project" value="TreeGrafter"/>
</dbReference>
<dbReference type="GO" id="GO:0031122">
    <property type="term" value="P:cytoplasmic microtubule organization"/>
    <property type="evidence" value="ECO:0007669"/>
    <property type="project" value="TreeGrafter"/>
</dbReference>
<accession>A0AAZ3RCP9</accession>
<feature type="region of interest" description="Disordered" evidence="1">
    <location>
        <begin position="121"/>
        <end position="141"/>
    </location>
</feature>
<dbReference type="GO" id="GO:0007026">
    <property type="term" value="P:negative regulation of microtubule depolymerization"/>
    <property type="evidence" value="ECO:0007669"/>
    <property type="project" value="TreeGrafter"/>
</dbReference>
<evidence type="ECO:0000313" key="3">
    <source>
        <dbReference type="Proteomes" id="UP000694402"/>
    </source>
</evidence>
<organism evidence="2 3">
    <name type="scientific">Oncorhynchus tshawytscha</name>
    <name type="common">Chinook salmon</name>
    <name type="synonym">Salmo tshawytscha</name>
    <dbReference type="NCBI Taxonomy" id="74940"/>
    <lineage>
        <taxon>Eukaryota</taxon>
        <taxon>Metazoa</taxon>
        <taxon>Chordata</taxon>
        <taxon>Craniata</taxon>
        <taxon>Vertebrata</taxon>
        <taxon>Euteleostomi</taxon>
        <taxon>Actinopterygii</taxon>
        <taxon>Neopterygii</taxon>
        <taxon>Teleostei</taxon>
        <taxon>Protacanthopterygii</taxon>
        <taxon>Salmoniformes</taxon>
        <taxon>Salmonidae</taxon>
        <taxon>Salmoninae</taxon>
        <taxon>Oncorhynchus</taxon>
    </lineage>
</organism>
<evidence type="ECO:0000256" key="1">
    <source>
        <dbReference type="SAM" id="MobiDB-lite"/>
    </source>
</evidence>
<reference evidence="3" key="1">
    <citation type="journal article" date="2018" name="PLoS ONE">
        <title>Chinook salmon (Oncorhynchus tshawytscha) genome and transcriptome.</title>
        <authorList>
            <person name="Christensen K.A."/>
            <person name="Leong J.S."/>
            <person name="Sakhrani D."/>
            <person name="Biagi C.A."/>
            <person name="Minkley D.R."/>
            <person name="Withler R.E."/>
            <person name="Rondeau E.B."/>
            <person name="Koop B.F."/>
            <person name="Devlin R.H."/>
        </authorList>
    </citation>
    <scope>NUCLEOTIDE SEQUENCE [LARGE SCALE GENOMIC DNA]</scope>
</reference>
<dbReference type="InterPro" id="IPR032940">
    <property type="entry name" value="CAMSAP"/>
</dbReference>
<reference evidence="2" key="2">
    <citation type="submission" date="2025-08" db="UniProtKB">
        <authorList>
            <consortium name="Ensembl"/>
        </authorList>
    </citation>
    <scope>IDENTIFICATION</scope>
</reference>
<protein>
    <submittedName>
        <fullName evidence="2">Uncharacterized protein</fullName>
    </submittedName>
</protein>
<feature type="compositionally biased region" description="Basic and acidic residues" evidence="1">
    <location>
        <begin position="249"/>
        <end position="280"/>
    </location>
</feature>
<feature type="region of interest" description="Disordered" evidence="1">
    <location>
        <begin position="174"/>
        <end position="392"/>
    </location>
</feature>
<dbReference type="Proteomes" id="UP000694402">
    <property type="component" value="Unassembled WGS sequence"/>
</dbReference>
<dbReference type="PANTHER" id="PTHR21595">
    <property type="entry name" value="PATRONIN"/>
    <property type="match status" value="1"/>
</dbReference>
<dbReference type="GO" id="GO:0005516">
    <property type="term" value="F:calmodulin binding"/>
    <property type="evidence" value="ECO:0007669"/>
    <property type="project" value="InterPro"/>
</dbReference>
<keyword evidence="3" id="KW-1185">Reference proteome</keyword>
<sequence length="392" mass="41234">MSFIAELLGWFEVHKPDFVKPLLPLDLTDASGLLDCTSPVSGNSNSGSPSYIFKQPFVPISSPASSEGNMWTKKQIRRPLSAVTFSIPFGLDSDVDVVMGNPVHSASTNSLTAGVPAMMTSSSRMSSGMTRVPYSPPEDLSHLVSASIPQRSSWGPHTHSHPPALGELPTVEIIHTPGGERGGGGKRGEKGDGGGGGGGRGRPEPRLRPEGAPAGFFLHSPEYDLTQLSSSAPCRSGMLYRPIGGEGGGGEKRRVGGREKGEKGRSDGSRDDDSVLRDGSVDSSEASDDLPRNTPGNVRPGHGHHGNGSISSTSGSSSSPQMTSFAERRDRRRQPAAPGEESASTRPPPPSIPPPTPPPAQEGSTPSRVQRPGSWGPAWRRNAEPSRPRRDA</sequence>
<feature type="compositionally biased region" description="Basic and acidic residues" evidence="1">
    <location>
        <begin position="381"/>
        <end position="392"/>
    </location>
</feature>
<name>A0AAZ3RCP9_ONCTS</name>
<dbReference type="AlphaFoldDB" id="A0AAZ3RCP9"/>
<feature type="compositionally biased region" description="Low complexity" evidence="1">
    <location>
        <begin position="121"/>
        <end position="131"/>
    </location>
</feature>
<proteinExistence type="predicted"/>
<feature type="compositionally biased region" description="Low complexity" evidence="1">
    <location>
        <begin position="307"/>
        <end position="319"/>
    </location>
</feature>
<feature type="compositionally biased region" description="Pro residues" evidence="1">
    <location>
        <begin position="346"/>
        <end position="360"/>
    </location>
</feature>
<evidence type="ECO:0000313" key="2">
    <source>
        <dbReference type="Ensembl" id="ENSOTSP00005138145.1"/>
    </source>
</evidence>